<evidence type="ECO:0000313" key="2">
    <source>
        <dbReference type="EMBL" id="AKU14919.1"/>
    </source>
</evidence>
<dbReference type="STRING" id="571913.VV02_01970"/>
<name>A0A0K1JDY6_9MICO</name>
<keyword evidence="3" id="KW-1185">Reference proteome</keyword>
<dbReference type="AlphaFoldDB" id="A0A0K1JDY6"/>
<evidence type="ECO:0000313" key="3">
    <source>
        <dbReference type="Proteomes" id="UP000066480"/>
    </source>
</evidence>
<proteinExistence type="predicted"/>
<evidence type="ECO:0000256" key="1">
    <source>
        <dbReference type="SAM" id="MobiDB-lite"/>
    </source>
</evidence>
<dbReference type="KEGG" id="lmoi:VV02_01970"/>
<protein>
    <submittedName>
        <fullName evidence="2">Uncharacterized protein</fullName>
    </submittedName>
</protein>
<sequence length="96" mass="10027">MSRIWPIILADSSLGTAQPDLELSSLRSAKLRLTPHLPHLIDHDSSSSTTGAATPTTGVGLVGDAGTRLNGQGQGPSDGVRQWISVEATRSLLDVI</sequence>
<reference evidence="2 3" key="1">
    <citation type="submission" date="2015-03" db="EMBL/GenBank/DDBJ databases">
        <title>Luteipulveratus halotolerans sp. nov., a novel actinobacterium (Dermacoccaceae) from Sarawak, Malaysia.</title>
        <authorList>
            <person name="Juboi H."/>
            <person name="Basik A."/>
            <person name="Shamsul S.S."/>
            <person name="Arnold P."/>
            <person name="Schmitt E.K."/>
            <person name="Sanglier J.-J."/>
            <person name="Yeo T."/>
        </authorList>
    </citation>
    <scope>NUCLEOTIDE SEQUENCE [LARGE SCALE GENOMIC DNA]</scope>
    <source>
        <strain evidence="2 3">MN07-A0370</strain>
    </source>
</reference>
<accession>A0A0K1JDY6</accession>
<dbReference type="EMBL" id="CP011112">
    <property type="protein sequence ID" value="AKU14919.1"/>
    <property type="molecule type" value="Genomic_DNA"/>
</dbReference>
<feature type="compositionally biased region" description="Low complexity" evidence="1">
    <location>
        <begin position="46"/>
        <end position="59"/>
    </location>
</feature>
<feature type="region of interest" description="Disordered" evidence="1">
    <location>
        <begin position="39"/>
        <end position="81"/>
    </location>
</feature>
<dbReference type="Proteomes" id="UP000066480">
    <property type="component" value="Chromosome"/>
</dbReference>
<organism evidence="2 3">
    <name type="scientific">Luteipulveratus mongoliensis</name>
    <dbReference type="NCBI Taxonomy" id="571913"/>
    <lineage>
        <taxon>Bacteria</taxon>
        <taxon>Bacillati</taxon>
        <taxon>Actinomycetota</taxon>
        <taxon>Actinomycetes</taxon>
        <taxon>Micrococcales</taxon>
        <taxon>Dermacoccaceae</taxon>
        <taxon>Luteipulveratus</taxon>
    </lineage>
</organism>
<gene>
    <name evidence="2" type="ORF">VV02_01970</name>
</gene>